<evidence type="ECO:0000313" key="8">
    <source>
        <dbReference type="Proteomes" id="UP000312032"/>
    </source>
</evidence>
<dbReference type="InterPro" id="IPR002938">
    <property type="entry name" value="FAD-bd"/>
</dbReference>
<evidence type="ECO:0000256" key="2">
    <source>
        <dbReference type="ARBA" id="ARBA00022630"/>
    </source>
</evidence>
<keyword evidence="8" id="KW-1185">Reference proteome</keyword>
<dbReference type="Gene3D" id="3.50.50.60">
    <property type="entry name" value="FAD/NAD(P)-binding domain"/>
    <property type="match status" value="1"/>
</dbReference>
<evidence type="ECO:0000256" key="5">
    <source>
        <dbReference type="ARBA" id="ARBA00023033"/>
    </source>
</evidence>
<evidence type="ECO:0000259" key="6">
    <source>
        <dbReference type="Pfam" id="PF01494"/>
    </source>
</evidence>
<dbReference type="InterPro" id="IPR036188">
    <property type="entry name" value="FAD/NAD-bd_sf"/>
</dbReference>
<keyword evidence="3" id="KW-0274">FAD</keyword>
<dbReference type="PANTHER" id="PTHR13789:SF318">
    <property type="entry name" value="GERANYLGERANYL DIPHOSPHATE REDUCTASE"/>
    <property type="match status" value="1"/>
</dbReference>
<evidence type="ECO:0000256" key="1">
    <source>
        <dbReference type="ARBA" id="ARBA00001974"/>
    </source>
</evidence>
<proteinExistence type="predicted"/>
<comment type="caution">
    <text evidence="7">The sequence shown here is derived from an EMBL/GenBank/DDBJ whole genome shotgun (WGS) entry which is preliminary data.</text>
</comment>
<dbReference type="InterPro" id="IPR050493">
    <property type="entry name" value="FAD-dep_Monooxygenase_BioMet"/>
</dbReference>
<dbReference type="AlphaFoldDB" id="A0A5C4U7U0"/>
<dbReference type="PANTHER" id="PTHR13789">
    <property type="entry name" value="MONOOXYGENASE"/>
    <property type="match status" value="1"/>
</dbReference>
<dbReference type="SUPFAM" id="SSF54373">
    <property type="entry name" value="FAD-linked reductases, C-terminal domain"/>
    <property type="match status" value="1"/>
</dbReference>
<keyword evidence="5" id="KW-0503">Monooxygenase</keyword>
<comment type="cofactor">
    <cofactor evidence="1">
        <name>FAD</name>
        <dbReference type="ChEBI" id="CHEBI:57692"/>
    </cofactor>
</comment>
<name>A0A5C4U7U0_9CORY</name>
<evidence type="ECO:0000256" key="4">
    <source>
        <dbReference type="ARBA" id="ARBA00023002"/>
    </source>
</evidence>
<dbReference type="SUPFAM" id="SSF51905">
    <property type="entry name" value="FAD/NAD(P)-binding domain"/>
    <property type="match status" value="1"/>
</dbReference>
<dbReference type="RefSeq" id="WP_139464468.1">
    <property type="nucleotide sequence ID" value="NZ_VDHJ01000001.1"/>
</dbReference>
<dbReference type="OrthoDB" id="4568714at2"/>
<dbReference type="Pfam" id="PF01494">
    <property type="entry name" value="FAD_binding_3"/>
    <property type="match status" value="1"/>
</dbReference>
<organism evidence="7 8">
    <name type="scientific">Corynebacterium tapiri</name>
    <dbReference type="NCBI Taxonomy" id="1448266"/>
    <lineage>
        <taxon>Bacteria</taxon>
        <taxon>Bacillati</taxon>
        <taxon>Actinomycetota</taxon>
        <taxon>Actinomycetes</taxon>
        <taxon>Mycobacteriales</taxon>
        <taxon>Corynebacteriaceae</taxon>
        <taxon>Corynebacterium</taxon>
    </lineage>
</organism>
<gene>
    <name evidence="7" type="ORF">FHE74_00525</name>
</gene>
<evidence type="ECO:0000313" key="7">
    <source>
        <dbReference type="EMBL" id="TNM00470.1"/>
    </source>
</evidence>
<reference evidence="7 8" key="1">
    <citation type="submission" date="2019-06" db="EMBL/GenBank/DDBJ databases">
        <authorList>
            <person name="Li J."/>
        </authorList>
    </citation>
    <scope>NUCLEOTIDE SEQUENCE [LARGE SCALE GENOMIC DNA]</scope>
    <source>
        <strain evidence="7 8">LMG 28165</strain>
    </source>
</reference>
<sequence length="448" mass="50085">MTTTSELKGQRIIISGGGIGGASGALALALRGAEVTLYEQHAEFKEVGAGLQIGPHGVKMLRQWGLADEAISAGYLPKHMQFRDAVTAEQILSMDFGEEFREHYGEPYLVIHRSDLLNLLVDAARKAGARLVNSVKVIDGRDEGDHVSVDIQDCASQEVSTVTADVLVGFDGTHSVLRKKLVDDDPVPSAYVAYRGTSSLPDDPEMAGLESVVGYIGPRCHFIQYPLRGGELLNQVAVFQSPRYLESLMKGQEAPDDWGNNDEFRDAFGHTSEKIQGRLSHMWLDKWWQMADRDPLTDWVVSDRIIVMGDAAHPPLQYIASGAIMAMEDAETLAQYAADNARSGSVHWGTVLREVSDERVPRCTRIQLTSRLWGELWHVDGIARHVRNETFRMAQRHGWFHYADWLWNYDPARREYLTDPSKGQLPAALRDWEYNLTTIARQADKLTV</sequence>
<dbReference type="GO" id="GO:0004497">
    <property type="term" value="F:monooxygenase activity"/>
    <property type="evidence" value="ECO:0007669"/>
    <property type="project" value="UniProtKB-KW"/>
</dbReference>
<keyword evidence="4" id="KW-0560">Oxidoreductase</keyword>
<dbReference type="EMBL" id="VDHJ01000001">
    <property type="protein sequence ID" value="TNM00470.1"/>
    <property type="molecule type" value="Genomic_DNA"/>
</dbReference>
<protein>
    <submittedName>
        <fullName evidence="7">3-hydroxybenzoate 6-hydroxylase</fullName>
    </submittedName>
</protein>
<accession>A0A5C4U7U0</accession>
<dbReference type="GO" id="GO:0071949">
    <property type="term" value="F:FAD binding"/>
    <property type="evidence" value="ECO:0007669"/>
    <property type="project" value="InterPro"/>
</dbReference>
<feature type="domain" description="FAD-binding" evidence="6">
    <location>
        <begin position="12"/>
        <end position="336"/>
    </location>
</feature>
<dbReference type="Proteomes" id="UP000312032">
    <property type="component" value="Unassembled WGS sequence"/>
</dbReference>
<keyword evidence="2" id="KW-0285">Flavoprotein</keyword>
<evidence type="ECO:0000256" key="3">
    <source>
        <dbReference type="ARBA" id="ARBA00022827"/>
    </source>
</evidence>
<dbReference type="PRINTS" id="PR00420">
    <property type="entry name" value="RNGMNOXGNASE"/>
</dbReference>